<evidence type="ECO:0000313" key="3">
    <source>
        <dbReference type="EMBL" id="CAH2040407.1"/>
    </source>
</evidence>
<dbReference type="Gene3D" id="2.30.110.10">
    <property type="entry name" value="Electron Transport, Fmn-binding Protein, Chain A"/>
    <property type="match status" value="1"/>
</dbReference>
<dbReference type="InterPro" id="IPR055343">
    <property type="entry name" value="CREG_beta-barrel"/>
</dbReference>
<feature type="domain" description="CREG-like beta-barrel" evidence="2">
    <location>
        <begin position="85"/>
        <end position="252"/>
    </location>
</feature>
<dbReference type="EMBL" id="OW152824">
    <property type="protein sequence ID" value="CAH2040407.1"/>
    <property type="molecule type" value="Genomic_DNA"/>
</dbReference>
<gene>
    <name evidence="3" type="ORF">IPOD504_LOCUS2545</name>
</gene>
<evidence type="ECO:0000256" key="1">
    <source>
        <dbReference type="SAM" id="MobiDB-lite"/>
    </source>
</evidence>
<evidence type="ECO:0000259" key="2">
    <source>
        <dbReference type="Pfam" id="PF13883"/>
    </source>
</evidence>
<dbReference type="Pfam" id="PF13883">
    <property type="entry name" value="CREG_beta-barrel"/>
    <property type="match status" value="1"/>
</dbReference>
<dbReference type="PANTHER" id="PTHR13343">
    <property type="entry name" value="CREG1 PROTEIN"/>
    <property type="match status" value="1"/>
</dbReference>
<protein>
    <recommendedName>
        <fullName evidence="2">CREG-like beta-barrel domain-containing protein</fullName>
    </recommendedName>
</protein>
<organism evidence="3 4">
    <name type="scientific">Iphiclides podalirius</name>
    <name type="common">scarce swallowtail</name>
    <dbReference type="NCBI Taxonomy" id="110791"/>
    <lineage>
        <taxon>Eukaryota</taxon>
        <taxon>Metazoa</taxon>
        <taxon>Ecdysozoa</taxon>
        <taxon>Arthropoda</taxon>
        <taxon>Hexapoda</taxon>
        <taxon>Insecta</taxon>
        <taxon>Pterygota</taxon>
        <taxon>Neoptera</taxon>
        <taxon>Endopterygota</taxon>
        <taxon>Lepidoptera</taxon>
        <taxon>Glossata</taxon>
        <taxon>Ditrysia</taxon>
        <taxon>Papilionoidea</taxon>
        <taxon>Papilionidae</taxon>
        <taxon>Papilioninae</taxon>
        <taxon>Iphiclides</taxon>
    </lineage>
</organism>
<feature type="region of interest" description="Disordered" evidence="1">
    <location>
        <begin position="67"/>
        <end position="87"/>
    </location>
</feature>
<dbReference type="InterPro" id="IPR012349">
    <property type="entry name" value="Split_barrel_FMN-bd"/>
</dbReference>
<accession>A0ABN8HSE4</accession>
<evidence type="ECO:0000313" key="4">
    <source>
        <dbReference type="Proteomes" id="UP000837857"/>
    </source>
</evidence>
<dbReference type="PANTHER" id="PTHR13343:SF17">
    <property type="entry name" value="CELLULAR REPRESSOR OF E1A-STIMULATED GENES, ISOFORM A"/>
    <property type="match status" value="1"/>
</dbReference>
<dbReference type="SUPFAM" id="SSF50475">
    <property type="entry name" value="FMN-binding split barrel"/>
    <property type="match status" value="1"/>
</dbReference>
<keyword evidence="4" id="KW-1185">Reference proteome</keyword>
<feature type="non-terminal residue" evidence="3">
    <location>
        <position position="270"/>
    </location>
</feature>
<reference evidence="3" key="1">
    <citation type="submission" date="2022-03" db="EMBL/GenBank/DDBJ databases">
        <authorList>
            <person name="Martin H S."/>
        </authorList>
    </citation>
    <scope>NUCLEOTIDE SEQUENCE</scope>
</reference>
<dbReference type="Proteomes" id="UP000837857">
    <property type="component" value="Chromosome 12"/>
</dbReference>
<name>A0ABN8HSE4_9NEOP</name>
<proteinExistence type="predicted"/>
<sequence>MTVTVNHSLSIFFNVCGSFNKSRSKKRTKMRWNLFAVTLCLLYLHTQSKQLSAEEYRYRRNLLREHTNDVSQRKSNHHKSSANPPDHNKLVEMARYVMHNCDWATIATISIQPAIEGFPFSNVKSIVDGSLANSTGMPYFYMSPLDFTARDLTKNTRATVLVSLEETRYCESQKWDPEDPRCTRLMLSGKMKKVKEGTPEYTFAKAALFERHPAMAHFPADHDWFVAKMKIAQIAMVDWFGGAKYVPVKDYLAYNYTGQEMLHYYNRLHH</sequence>